<dbReference type="AlphaFoldDB" id="A0A545ALG5"/>
<dbReference type="RefSeq" id="WP_142707556.1">
    <property type="nucleotide sequence ID" value="NZ_VIRS01000020.1"/>
</dbReference>
<name>A0A545ALG5_9ACTN</name>
<sequence>MDTNDSPAYTGKNGARWYVSLLGGTKRRGRWPVPTDMRVLGTLGGANLDLCETDLPPGPLTLTKVSLIGGVSLRVPANVEVEAEGVRIFGGVRIEPGAATGPDTVRLKVREYSLIGGVHVQRG</sequence>
<dbReference type="EMBL" id="VIRS01000020">
    <property type="protein sequence ID" value="TQS42156.1"/>
    <property type="molecule type" value="Genomic_DNA"/>
</dbReference>
<dbReference type="PANTHER" id="PTHR40763:SF5">
    <property type="entry name" value="MEMBRANE PROTEIN"/>
    <property type="match status" value="1"/>
</dbReference>
<dbReference type="InParanoid" id="A0A545ALG5"/>
<organism evidence="1 2">
    <name type="scientific">Cryptosporangium phraense</name>
    <dbReference type="NCBI Taxonomy" id="2593070"/>
    <lineage>
        <taxon>Bacteria</taxon>
        <taxon>Bacillati</taxon>
        <taxon>Actinomycetota</taxon>
        <taxon>Actinomycetes</taxon>
        <taxon>Cryptosporangiales</taxon>
        <taxon>Cryptosporangiaceae</taxon>
        <taxon>Cryptosporangium</taxon>
    </lineage>
</organism>
<evidence type="ECO:0008006" key="3">
    <source>
        <dbReference type="Google" id="ProtNLM"/>
    </source>
</evidence>
<evidence type="ECO:0000313" key="2">
    <source>
        <dbReference type="Proteomes" id="UP000317982"/>
    </source>
</evidence>
<dbReference type="PANTHER" id="PTHR40763">
    <property type="entry name" value="MEMBRANE PROTEIN-RELATED"/>
    <property type="match status" value="1"/>
</dbReference>
<protein>
    <recommendedName>
        <fullName evidence="3">Cell wall-active antibiotics response LiaF-like C-terminal domain-containing protein</fullName>
    </recommendedName>
</protein>
<gene>
    <name evidence="1" type="ORF">FL583_26590</name>
</gene>
<proteinExistence type="predicted"/>
<keyword evidence="2" id="KW-1185">Reference proteome</keyword>
<accession>A0A545ALG5</accession>
<evidence type="ECO:0000313" key="1">
    <source>
        <dbReference type="EMBL" id="TQS42156.1"/>
    </source>
</evidence>
<dbReference type="Proteomes" id="UP000317982">
    <property type="component" value="Unassembled WGS sequence"/>
</dbReference>
<reference evidence="1 2" key="1">
    <citation type="submission" date="2019-07" db="EMBL/GenBank/DDBJ databases">
        <title>Cryptosporangium phraense sp. nov., isolated from plant litter.</title>
        <authorList>
            <person name="Suriyachadkun C."/>
        </authorList>
    </citation>
    <scope>NUCLEOTIDE SEQUENCE [LARGE SCALE GENOMIC DNA]</scope>
    <source>
        <strain evidence="1 2">A-T 5661</strain>
    </source>
</reference>
<dbReference type="OrthoDB" id="4208626at2"/>
<comment type="caution">
    <text evidence="1">The sequence shown here is derived from an EMBL/GenBank/DDBJ whole genome shotgun (WGS) entry which is preliminary data.</text>
</comment>